<dbReference type="PANTHER" id="PTHR42788">
    <property type="entry name" value="TAURINE IMPORT ATP-BINDING PROTEIN-RELATED"/>
    <property type="match status" value="1"/>
</dbReference>
<dbReference type="CDD" id="cd03293">
    <property type="entry name" value="ABC_NrtD_SsuB_transporters"/>
    <property type="match status" value="1"/>
</dbReference>
<protein>
    <recommendedName>
        <fullName evidence="4">ABC transporter domain-containing protein</fullName>
    </recommendedName>
</protein>
<dbReference type="SMART" id="SM00382">
    <property type="entry name" value="AAA"/>
    <property type="match status" value="1"/>
</dbReference>
<dbReference type="PROSITE" id="PS00211">
    <property type="entry name" value="ABC_TRANSPORTER_1"/>
    <property type="match status" value="1"/>
</dbReference>
<evidence type="ECO:0000259" key="4">
    <source>
        <dbReference type="PROSITE" id="PS50893"/>
    </source>
</evidence>
<name>A0A6J4HLP2_9ACTN</name>
<evidence type="ECO:0000256" key="3">
    <source>
        <dbReference type="ARBA" id="ARBA00022840"/>
    </source>
</evidence>
<evidence type="ECO:0000256" key="1">
    <source>
        <dbReference type="ARBA" id="ARBA00022448"/>
    </source>
</evidence>
<dbReference type="PROSITE" id="PS50893">
    <property type="entry name" value="ABC_TRANSPORTER_2"/>
    <property type="match status" value="1"/>
</dbReference>
<keyword evidence="3" id="KW-0067">ATP-binding</keyword>
<dbReference type="InterPro" id="IPR003439">
    <property type="entry name" value="ABC_transporter-like_ATP-bd"/>
</dbReference>
<keyword evidence="2" id="KW-0547">Nucleotide-binding</keyword>
<dbReference type="InterPro" id="IPR050166">
    <property type="entry name" value="ABC_transporter_ATP-bind"/>
</dbReference>
<dbReference type="PANTHER" id="PTHR42788:SF13">
    <property type="entry name" value="ALIPHATIC SULFONATES IMPORT ATP-BINDING PROTEIN SSUB"/>
    <property type="match status" value="1"/>
</dbReference>
<feature type="domain" description="ABC transporter" evidence="4">
    <location>
        <begin position="26"/>
        <end position="251"/>
    </location>
</feature>
<proteinExistence type="predicted"/>
<dbReference type="AlphaFoldDB" id="A0A6J4HLP2"/>
<dbReference type="InterPro" id="IPR017871">
    <property type="entry name" value="ABC_transporter-like_CS"/>
</dbReference>
<dbReference type="InterPro" id="IPR003593">
    <property type="entry name" value="AAA+_ATPase"/>
</dbReference>
<dbReference type="InterPro" id="IPR027417">
    <property type="entry name" value="P-loop_NTPase"/>
</dbReference>
<evidence type="ECO:0000313" key="5">
    <source>
        <dbReference type="EMBL" id="CAA9227873.1"/>
    </source>
</evidence>
<dbReference type="SUPFAM" id="SSF52540">
    <property type="entry name" value="P-loop containing nucleoside triphosphate hydrolases"/>
    <property type="match status" value="1"/>
</dbReference>
<reference evidence="5" key="1">
    <citation type="submission" date="2020-02" db="EMBL/GenBank/DDBJ databases">
        <authorList>
            <person name="Meier V. D."/>
        </authorList>
    </citation>
    <scope>NUCLEOTIDE SEQUENCE</scope>
    <source>
        <strain evidence="5">AVDCRST_MAG10</strain>
    </source>
</reference>
<keyword evidence="1" id="KW-0813">Transport</keyword>
<dbReference type="Gene3D" id="3.40.50.300">
    <property type="entry name" value="P-loop containing nucleotide triphosphate hydrolases"/>
    <property type="match status" value="1"/>
</dbReference>
<dbReference type="EMBL" id="CADCTB010000067">
    <property type="protein sequence ID" value="CAA9227873.1"/>
    <property type="molecule type" value="Genomic_DNA"/>
</dbReference>
<sequence>MGRRLSTEPVTTAVSEGRTAGAPATLTAAGVAKSYGTLRVLAQIDVSVAPGEVVAVLGPSGCGKSTLLRVLAGLEPPDRGRVEIGGQPVRGPSPDRPMVVQGATLFPWLTLRANLEWGPKALGNRQAGAIVDELLEATGLSGSADLLPRQLSGGMRQRAAIAQVLANQPPLLLLDEPFGALDAQTRLRMQEWLIGLLAERRTATLLVTHDVEEALLLGHRLLRLSHRPATVLEELALDLPSPRGRSTLSDPRFVHLKGDVLTRVLDA</sequence>
<dbReference type="Pfam" id="PF00005">
    <property type="entry name" value="ABC_tran"/>
    <property type="match status" value="1"/>
</dbReference>
<organism evidence="5">
    <name type="scientific">uncultured Acidimicrobiales bacterium</name>
    <dbReference type="NCBI Taxonomy" id="310071"/>
    <lineage>
        <taxon>Bacteria</taxon>
        <taxon>Bacillati</taxon>
        <taxon>Actinomycetota</taxon>
        <taxon>Acidimicrobiia</taxon>
        <taxon>Acidimicrobiales</taxon>
        <taxon>environmental samples</taxon>
    </lineage>
</organism>
<gene>
    <name evidence="5" type="ORF">AVDCRST_MAG10-1006</name>
</gene>
<evidence type="ECO:0000256" key="2">
    <source>
        <dbReference type="ARBA" id="ARBA00022741"/>
    </source>
</evidence>
<accession>A0A6J4HLP2</accession>
<dbReference type="GO" id="GO:0005524">
    <property type="term" value="F:ATP binding"/>
    <property type="evidence" value="ECO:0007669"/>
    <property type="project" value="UniProtKB-KW"/>
</dbReference>
<dbReference type="GO" id="GO:0016887">
    <property type="term" value="F:ATP hydrolysis activity"/>
    <property type="evidence" value="ECO:0007669"/>
    <property type="project" value="InterPro"/>
</dbReference>